<gene>
    <name evidence="2" type="ORF">CEP51_001175</name>
</gene>
<accession>A0A428SID6</accession>
<evidence type="ECO:0000313" key="3">
    <source>
        <dbReference type="Proteomes" id="UP000287972"/>
    </source>
</evidence>
<evidence type="ECO:0000256" key="1">
    <source>
        <dbReference type="SAM" id="MobiDB-lite"/>
    </source>
</evidence>
<proteinExistence type="predicted"/>
<sequence>MWQVDLQVQVSWPPAKKRGVSFPGPSTLLTGSKPNEARDRTLVIGVGRKGGESPRETGLATIPKKVEFDVPAITDPPKVQPWKDWLQAEMAASSDPNRPWLDWKPNMDDPSDKPWLHWNKRKLEQGLTGVCEAPGKGPKPGPKPRPNPDPEPEPKPKPEPVPTPGPTAEMMGTYPVINLARI</sequence>
<protein>
    <submittedName>
        <fullName evidence="2">Uncharacterized protein</fullName>
    </submittedName>
</protein>
<dbReference type="AlphaFoldDB" id="A0A428SID6"/>
<keyword evidence="3" id="KW-1185">Reference proteome</keyword>
<reference evidence="2 3" key="1">
    <citation type="submission" date="2017-06" db="EMBL/GenBank/DDBJ databases">
        <title>Comparative genomic analysis of Ambrosia Fusariam Clade fungi.</title>
        <authorList>
            <person name="Stajich J.E."/>
            <person name="Carrillo J."/>
            <person name="Kijimoto T."/>
            <person name="Eskalen A."/>
            <person name="O'Donnell K."/>
            <person name="Kasson M."/>
        </authorList>
    </citation>
    <scope>NUCLEOTIDE SEQUENCE [LARGE SCALE GENOMIC DNA]</scope>
    <source>
        <strain evidence="2 3">NRRL62606</strain>
    </source>
</reference>
<feature type="region of interest" description="Disordered" evidence="1">
    <location>
        <begin position="91"/>
        <end position="182"/>
    </location>
</feature>
<feature type="region of interest" description="Disordered" evidence="1">
    <location>
        <begin position="15"/>
        <end position="36"/>
    </location>
</feature>
<organism evidence="2 3">
    <name type="scientific">Fusarium floridanum</name>
    <dbReference type="NCBI Taxonomy" id="1325733"/>
    <lineage>
        <taxon>Eukaryota</taxon>
        <taxon>Fungi</taxon>
        <taxon>Dikarya</taxon>
        <taxon>Ascomycota</taxon>
        <taxon>Pezizomycotina</taxon>
        <taxon>Sordariomycetes</taxon>
        <taxon>Hypocreomycetidae</taxon>
        <taxon>Hypocreales</taxon>
        <taxon>Nectriaceae</taxon>
        <taxon>Fusarium</taxon>
        <taxon>Fusarium solani species complex</taxon>
    </lineage>
</organism>
<feature type="compositionally biased region" description="Basic and acidic residues" evidence="1">
    <location>
        <begin position="105"/>
        <end position="115"/>
    </location>
</feature>
<evidence type="ECO:0000313" key="2">
    <source>
        <dbReference type="EMBL" id="RSL89561.1"/>
    </source>
</evidence>
<feature type="compositionally biased region" description="Basic and acidic residues" evidence="1">
    <location>
        <begin position="146"/>
        <end position="158"/>
    </location>
</feature>
<comment type="caution">
    <text evidence="2">The sequence shown here is derived from an EMBL/GenBank/DDBJ whole genome shotgun (WGS) entry which is preliminary data.</text>
</comment>
<dbReference type="EMBL" id="NKCL01000014">
    <property type="protein sequence ID" value="RSL89561.1"/>
    <property type="molecule type" value="Genomic_DNA"/>
</dbReference>
<dbReference type="Proteomes" id="UP000287972">
    <property type="component" value="Unassembled WGS sequence"/>
</dbReference>
<name>A0A428SID6_9HYPO</name>